<name>A0A9W4KTL3_9BACI</name>
<reference evidence="1" key="1">
    <citation type="submission" date="2021-11" db="EMBL/GenBank/DDBJ databases">
        <authorList>
            <person name="Bulgarelli D."/>
        </authorList>
    </citation>
    <scope>NUCLEOTIDE SEQUENCE</scope>
    <source>
        <strain evidence="1">Bi133</strain>
    </source>
</reference>
<comment type="caution">
    <text evidence="1">The sequence shown here is derived from an EMBL/GenBank/DDBJ whole genome shotgun (WGS) entry which is preliminary data.</text>
</comment>
<protein>
    <recommendedName>
        <fullName evidence="3">DUF3168 domain-containing protein</fullName>
    </recommendedName>
</protein>
<sequence length="135" mass="15547">MLRTSLWPLQQAIYNRLNQDSLLKQRISGVFDKVPKGKPFPYVHIGAPVVTPFETKTTFGENIPWVLHVYSDYDGKKEASELLNLMMQALTKEPWVVEGFKVFKFNIEPNTQVLDPAQAGMPYQGILRIRFHINN</sequence>
<dbReference type="RefSeq" id="WP_230301424.1">
    <property type="nucleotide sequence ID" value="NZ_CAKKMG010000014.1"/>
</dbReference>
<dbReference type="Proteomes" id="UP000789326">
    <property type="component" value="Unassembled WGS sequence"/>
</dbReference>
<evidence type="ECO:0008006" key="3">
    <source>
        <dbReference type="Google" id="ProtNLM"/>
    </source>
</evidence>
<dbReference type="Pfam" id="PF11367">
    <property type="entry name" value="Tail_completion_gp17"/>
    <property type="match status" value="1"/>
</dbReference>
<dbReference type="InterPro" id="IPR053745">
    <property type="entry name" value="Viral_Tail_Comp_sf"/>
</dbReference>
<proteinExistence type="predicted"/>
<dbReference type="InterPro" id="IPR021508">
    <property type="entry name" value="Gp17-like"/>
</dbReference>
<dbReference type="Gene3D" id="3.30.2000.30">
    <property type="match status" value="1"/>
</dbReference>
<organism evidence="1 2">
    <name type="scientific">Peribacillus simplex</name>
    <dbReference type="NCBI Taxonomy" id="1478"/>
    <lineage>
        <taxon>Bacteria</taxon>
        <taxon>Bacillati</taxon>
        <taxon>Bacillota</taxon>
        <taxon>Bacilli</taxon>
        <taxon>Bacillales</taxon>
        <taxon>Bacillaceae</taxon>
        <taxon>Peribacillus</taxon>
    </lineage>
</organism>
<dbReference type="AlphaFoldDB" id="A0A9W4KTL3"/>
<evidence type="ECO:0000313" key="1">
    <source>
        <dbReference type="EMBL" id="CAH0185967.1"/>
    </source>
</evidence>
<dbReference type="EMBL" id="CAKKMG010000014">
    <property type="protein sequence ID" value="CAH0185967.1"/>
    <property type="molecule type" value="Genomic_DNA"/>
</dbReference>
<accession>A0A9W4KTL3</accession>
<evidence type="ECO:0000313" key="2">
    <source>
        <dbReference type="Proteomes" id="UP000789326"/>
    </source>
</evidence>
<gene>
    <name evidence="1" type="ORF">SRABI133_01544</name>
</gene>